<dbReference type="InterPro" id="IPR036388">
    <property type="entry name" value="WH-like_DNA-bd_sf"/>
</dbReference>
<reference evidence="4 5" key="1">
    <citation type="submission" date="2018-07" db="EMBL/GenBank/DDBJ databases">
        <title>Arthrobacter sp. nov., isolated from raw cow's milk with high bacterial count.</title>
        <authorList>
            <person name="Hahne J."/>
            <person name="Isele D."/>
            <person name="Lipski A."/>
        </authorList>
    </citation>
    <scope>NUCLEOTIDE SEQUENCE [LARGE SCALE GENOMIC DNA]</scope>
    <source>
        <strain evidence="4 5">JZ R-183</strain>
    </source>
</reference>
<gene>
    <name evidence="4" type="ORF">DWQ67_01885</name>
</gene>
<dbReference type="Gene3D" id="1.10.10.10">
    <property type="entry name" value="Winged helix-like DNA-binding domain superfamily/Winged helix DNA-binding domain"/>
    <property type="match status" value="1"/>
</dbReference>
<feature type="region of interest" description="Disordered" evidence="2">
    <location>
        <begin position="1"/>
        <end position="30"/>
    </location>
</feature>
<accession>A0A496PN60</accession>
<organism evidence="4 5">
    <name type="scientific">Galactobacter caseinivorans</name>
    <dbReference type="NCBI Taxonomy" id="2676123"/>
    <lineage>
        <taxon>Bacteria</taxon>
        <taxon>Bacillati</taxon>
        <taxon>Actinomycetota</taxon>
        <taxon>Actinomycetes</taxon>
        <taxon>Micrococcales</taxon>
        <taxon>Micrococcaceae</taxon>
        <taxon>Galactobacter</taxon>
    </lineage>
</organism>
<dbReference type="Pfam" id="PF01035">
    <property type="entry name" value="DNA_binding_1"/>
    <property type="match status" value="1"/>
</dbReference>
<proteinExistence type="predicted"/>
<dbReference type="GO" id="GO:0003824">
    <property type="term" value="F:catalytic activity"/>
    <property type="evidence" value="ECO:0007669"/>
    <property type="project" value="InterPro"/>
</dbReference>
<dbReference type="SUPFAM" id="SSF46767">
    <property type="entry name" value="Methylated DNA-protein cysteine methyltransferase, C-terminal domain"/>
    <property type="match status" value="1"/>
</dbReference>
<keyword evidence="5" id="KW-1185">Reference proteome</keyword>
<dbReference type="PANTHER" id="PTHR42942">
    <property type="entry name" value="6-O-METHYLGUANINE DNA METHYLTRANSFERASE"/>
    <property type="match status" value="1"/>
</dbReference>
<dbReference type="GO" id="GO:0006281">
    <property type="term" value="P:DNA repair"/>
    <property type="evidence" value="ECO:0007669"/>
    <property type="project" value="InterPro"/>
</dbReference>
<dbReference type="EMBL" id="QQXL01000001">
    <property type="protein sequence ID" value="RKW71968.1"/>
    <property type="molecule type" value="Genomic_DNA"/>
</dbReference>
<dbReference type="PANTHER" id="PTHR42942:SF1">
    <property type="entry name" value="ALKYLTRANSFERASE-LIKE PROTEIN 1"/>
    <property type="match status" value="1"/>
</dbReference>
<dbReference type="InterPro" id="IPR052520">
    <property type="entry name" value="ATL_DNA_repair"/>
</dbReference>
<dbReference type="InterPro" id="IPR014048">
    <property type="entry name" value="MethylDNA_cys_MeTrfase_DNA-bd"/>
</dbReference>
<keyword evidence="1" id="KW-0227">DNA damage</keyword>
<evidence type="ECO:0000313" key="4">
    <source>
        <dbReference type="EMBL" id="RKW71968.1"/>
    </source>
</evidence>
<dbReference type="InterPro" id="IPR036217">
    <property type="entry name" value="MethylDNA_cys_MeTrfase_DNAb"/>
</dbReference>
<feature type="domain" description="Methylated-DNA-[protein]-cysteine S-methyltransferase DNA binding" evidence="3">
    <location>
        <begin position="90"/>
        <end position="149"/>
    </location>
</feature>
<dbReference type="Proteomes" id="UP000273119">
    <property type="component" value="Unassembled WGS sequence"/>
</dbReference>
<sequence length="211" mass="22964">MRCADPARWSPGQTPPVAVHARPRRLPSHRRGGAGLECCSRAPCPHVIAAGPRRARRRAWPVDSARRRGARAARVGSVVNPRFSDPEAVDEAVYRVIEAVPPGRVTSYGAVAEIIGLSTPRRPAGAMRKAPEGLTWWRIVRGDGTMTAPLFARGRAHWDAEGTPRDEDRIHRSAFWKPTAAELDTLQLRLDEVLGVPASEPESPSDSPAAD</sequence>
<evidence type="ECO:0000256" key="1">
    <source>
        <dbReference type="ARBA" id="ARBA00022763"/>
    </source>
</evidence>
<comment type="caution">
    <text evidence="4">The sequence shown here is derived from an EMBL/GenBank/DDBJ whole genome shotgun (WGS) entry which is preliminary data.</text>
</comment>
<name>A0A496PN60_9MICC</name>
<evidence type="ECO:0000256" key="2">
    <source>
        <dbReference type="SAM" id="MobiDB-lite"/>
    </source>
</evidence>
<dbReference type="CDD" id="cd06445">
    <property type="entry name" value="ATase"/>
    <property type="match status" value="1"/>
</dbReference>
<evidence type="ECO:0000313" key="5">
    <source>
        <dbReference type="Proteomes" id="UP000273119"/>
    </source>
</evidence>
<feature type="compositionally biased region" description="Basic residues" evidence="2">
    <location>
        <begin position="21"/>
        <end position="30"/>
    </location>
</feature>
<dbReference type="AlphaFoldDB" id="A0A496PN60"/>
<protein>
    <recommendedName>
        <fullName evidence="3">Methylated-DNA-[protein]-cysteine S-methyltransferase DNA binding domain-containing protein</fullName>
    </recommendedName>
</protein>
<evidence type="ECO:0000259" key="3">
    <source>
        <dbReference type="Pfam" id="PF01035"/>
    </source>
</evidence>